<evidence type="ECO:0000256" key="3">
    <source>
        <dbReference type="ARBA" id="ARBA00022833"/>
    </source>
</evidence>
<dbReference type="InterPro" id="IPR020843">
    <property type="entry name" value="ER"/>
</dbReference>
<dbReference type="InterPro" id="IPR013154">
    <property type="entry name" value="ADH-like_N"/>
</dbReference>
<evidence type="ECO:0000256" key="5">
    <source>
        <dbReference type="RuleBase" id="RU361277"/>
    </source>
</evidence>
<keyword evidence="2 5" id="KW-0479">Metal-binding</keyword>
<dbReference type="SMART" id="SM00829">
    <property type="entry name" value="PKS_ER"/>
    <property type="match status" value="1"/>
</dbReference>
<dbReference type="Pfam" id="PF08240">
    <property type="entry name" value="ADH_N"/>
    <property type="match status" value="1"/>
</dbReference>
<evidence type="ECO:0000256" key="1">
    <source>
        <dbReference type="ARBA" id="ARBA00001947"/>
    </source>
</evidence>
<feature type="domain" description="Enoyl reductase (ER)" evidence="6">
    <location>
        <begin position="13"/>
        <end position="365"/>
    </location>
</feature>
<dbReference type="InterPro" id="IPR050129">
    <property type="entry name" value="Zn_alcohol_dh"/>
</dbReference>
<evidence type="ECO:0000259" key="6">
    <source>
        <dbReference type="SMART" id="SM00829"/>
    </source>
</evidence>
<protein>
    <submittedName>
        <fullName evidence="7">Zinc-binding dehydrogenase</fullName>
    </submittedName>
</protein>
<dbReference type="RefSeq" id="WP_210970973.1">
    <property type="nucleotide sequence ID" value="NZ_JAGPXE010000006.1"/>
</dbReference>
<dbReference type="InterPro" id="IPR036291">
    <property type="entry name" value="NAD(P)-bd_dom_sf"/>
</dbReference>
<proteinExistence type="inferred from homology"/>
<dbReference type="CDD" id="cd08231">
    <property type="entry name" value="MDR_TM0436_like"/>
    <property type="match status" value="1"/>
</dbReference>
<evidence type="ECO:0000256" key="4">
    <source>
        <dbReference type="ARBA" id="ARBA00023002"/>
    </source>
</evidence>
<comment type="cofactor">
    <cofactor evidence="1 5">
        <name>Zn(2+)</name>
        <dbReference type="ChEBI" id="CHEBI:29105"/>
    </cofactor>
</comment>
<dbReference type="EMBL" id="JAGPXE010000006">
    <property type="protein sequence ID" value="MBQ0925664.1"/>
    <property type="molecule type" value="Genomic_DNA"/>
</dbReference>
<comment type="caution">
    <text evidence="7">The sequence shown here is derived from an EMBL/GenBank/DDBJ whole genome shotgun (WGS) entry which is preliminary data.</text>
</comment>
<dbReference type="InterPro" id="IPR013149">
    <property type="entry name" value="ADH-like_C"/>
</dbReference>
<name>A0ABS5DHA1_9PSEU</name>
<dbReference type="Pfam" id="PF00107">
    <property type="entry name" value="ADH_zinc_N"/>
    <property type="match status" value="1"/>
</dbReference>
<dbReference type="SUPFAM" id="SSF50129">
    <property type="entry name" value="GroES-like"/>
    <property type="match status" value="1"/>
</dbReference>
<evidence type="ECO:0000313" key="8">
    <source>
        <dbReference type="Proteomes" id="UP000674084"/>
    </source>
</evidence>
<dbReference type="InterPro" id="IPR002328">
    <property type="entry name" value="ADH_Zn_CS"/>
</dbReference>
<dbReference type="Gene3D" id="3.40.50.720">
    <property type="entry name" value="NAD(P)-binding Rossmann-like Domain"/>
    <property type="match status" value="1"/>
</dbReference>
<dbReference type="Gene3D" id="3.90.180.10">
    <property type="entry name" value="Medium-chain alcohol dehydrogenases, catalytic domain"/>
    <property type="match status" value="1"/>
</dbReference>
<comment type="similarity">
    <text evidence="5">Belongs to the zinc-containing alcohol dehydrogenase family.</text>
</comment>
<dbReference type="PROSITE" id="PS00059">
    <property type="entry name" value="ADH_ZINC"/>
    <property type="match status" value="1"/>
</dbReference>
<evidence type="ECO:0000313" key="7">
    <source>
        <dbReference type="EMBL" id="MBQ0925664.1"/>
    </source>
</evidence>
<dbReference type="InterPro" id="IPR011032">
    <property type="entry name" value="GroES-like_sf"/>
</dbReference>
<organism evidence="7 8">
    <name type="scientific">Saccharopolyspora endophytica</name>
    <dbReference type="NCBI Taxonomy" id="543886"/>
    <lineage>
        <taxon>Bacteria</taxon>
        <taxon>Bacillati</taxon>
        <taxon>Actinomycetota</taxon>
        <taxon>Actinomycetes</taxon>
        <taxon>Pseudonocardiales</taxon>
        <taxon>Pseudonocardiaceae</taxon>
        <taxon>Saccharopolyspora</taxon>
    </lineage>
</organism>
<keyword evidence="8" id="KW-1185">Reference proteome</keyword>
<dbReference type="Proteomes" id="UP000674084">
    <property type="component" value="Unassembled WGS sequence"/>
</dbReference>
<reference evidence="7 8" key="1">
    <citation type="submission" date="2021-04" db="EMBL/GenBank/DDBJ databases">
        <title>Whole-genome sequencing of Saccharopolyspora endophytica KCTC 19397.</title>
        <authorList>
            <person name="Ay H."/>
            <person name="Saygin H."/>
            <person name="Sahin N."/>
        </authorList>
    </citation>
    <scope>NUCLEOTIDE SEQUENCE [LARGE SCALE GENOMIC DNA]</scope>
    <source>
        <strain evidence="7 8">KCTC 19397</strain>
    </source>
</reference>
<gene>
    <name evidence="7" type="ORF">KBO27_17045</name>
</gene>
<accession>A0ABS5DHA1</accession>
<evidence type="ECO:0000256" key="2">
    <source>
        <dbReference type="ARBA" id="ARBA00022723"/>
    </source>
</evidence>
<dbReference type="SUPFAM" id="SSF51735">
    <property type="entry name" value="NAD(P)-binding Rossmann-fold domains"/>
    <property type="match status" value="1"/>
</dbReference>
<keyword evidence="3 5" id="KW-0862">Zinc</keyword>
<sequence length="371" mass="39039">MSERKAAVLEEFGAELKITSFPEVQPEAGAVVVDVSHAGICGTDTHLQQGKLPIPLPVVLGHEAVGRIRWLGDGVRTDATGAPLREGDLVSWASNIPCGSCFYCAQEDEPSLCETRKVYGINQSCARWPHLSGGWSEQIYLQPGSTIVRLPEGVTPEQVIALGCAGPTVAHAVLGIGKPREGDVVVVQGSGPVGLAAAMYATVAGAAKVIVVGGPANRLEVARAVGIGDVHVDIFAETDAETRLAKVLAETPNGRGADIVIEATGVPAAVAEGIDLTRRGGKYLVVGQYTDHGPTPLNPHLITRKQLQVMGSWAFSPKNHLEHVRSVPELVQRFDLSKLVTRYELGAVNEALADMRSGITLKPVLVSGAVS</sequence>
<keyword evidence="4" id="KW-0560">Oxidoreductase</keyword>
<dbReference type="PANTHER" id="PTHR43401">
    <property type="entry name" value="L-THREONINE 3-DEHYDROGENASE"/>
    <property type="match status" value="1"/>
</dbReference>